<dbReference type="NCBIfam" id="TIGR01845">
    <property type="entry name" value="outer_NodT"/>
    <property type="match status" value="1"/>
</dbReference>
<comment type="subcellular location">
    <subcellularLocation>
        <location evidence="2">Cell membrane</location>
        <topology evidence="2">Lipid-anchor</topology>
    </subcellularLocation>
</comment>
<name>A0ABQ1SGV0_9FLAO</name>
<feature type="coiled-coil region" evidence="3">
    <location>
        <begin position="387"/>
        <end position="450"/>
    </location>
</feature>
<dbReference type="Pfam" id="PF02321">
    <property type="entry name" value="OEP"/>
    <property type="match status" value="2"/>
</dbReference>
<keyword evidence="2" id="KW-0449">Lipoprotein</keyword>
<comment type="caution">
    <text evidence="4">The sequence shown here is derived from an EMBL/GenBank/DDBJ whole genome shotgun (WGS) entry which is preliminary data.</text>
</comment>
<accession>A0ABQ1SGV0</accession>
<dbReference type="SUPFAM" id="SSF56954">
    <property type="entry name" value="Outer membrane efflux proteins (OEP)"/>
    <property type="match status" value="1"/>
</dbReference>
<organism evidence="4 5">
    <name type="scientific">Psychroflexus planctonicus</name>
    <dbReference type="NCBI Taxonomy" id="1526575"/>
    <lineage>
        <taxon>Bacteria</taxon>
        <taxon>Pseudomonadati</taxon>
        <taxon>Bacteroidota</taxon>
        <taxon>Flavobacteriia</taxon>
        <taxon>Flavobacteriales</taxon>
        <taxon>Flavobacteriaceae</taxon>
        <taxon>Psychroflexus</taxon>
    </lineage>
</organism>
<keyword evidence="2" id="KW-1134">Transmembrane beta strand</keyword>
<dbReference type="InterPro" id="IPR010131">
    <property type="entry name" value="MdtP/NodT-like"/>
</dbReference>
<gene>
    <name evidence="4" type="ORF">GCM10010832_09240</name>
</gene>
<proteinExistence type="inferred from homology"/>
<dbReference type="EMBL" id="BMGM01000003">
    <property type="protein sequence ID" value="GGE30941.1"/>
    <property type="molecule type" value="Genomic_DNA"/>
</dbReference>
<evidence type="ECO:0000256" key="3">
    <source>
        <dbReference type="SAM" id="Coils"/>
    </source>
</evidence>
<dbReference type="Gene3D" id="2.20.200.10">
    <property type="entry name" value="Outer membrane efflux proteins (OEP)"/>
    <property type="match status" value="1"/>
</dbReference>
<evidence type="ECO:0000313" key="5">
    <source>
        <dbReference type="Proteomes" id="UP000599179"/>
    </source>
</evidence>
<dbReference type="RefSeq" id="WP_188457927.1">
    <property type="nucleotide sequence ID" value="NZ_BMGM01000003.1"/>
</dbReference>
<comment type="similarity">
    <text evidence="1 2">Belongs to the outer membrane factor (OMF) (TC 1.B.17) family.</text>
</comment>
<dbReference type="Proteomes" id="UP000599179">
    <property type="component" value="Unassembled WGS sequence"/>
</dbReference>
<keyword evidence="5" id="KW-1185">Reference proteome</keyword>
<keyword evidence="2" id="KW-0564">Palmitate</keyword>
<dbReference type="PROSITE" id="PS51257">
    <property type="entry name" value="PROKAR_LIPOPROTEIN"/>
    <property type="match status" value="1"/>
</dbReference>
<dbReference type="PANTHER" id="PTHR30203:SF33">
    <property type="entry name" value="BLR4455 PROTEIN"/>
    <property type="match status" value="1"/>
</dbReference>
<dbReference type="InterPro" id="IPR003423">
    <property type="entry name" value="OMP_efflux"/>
</dbReference>
<evidence type="ECO:0000256" key="2">
    <source>
        <dbReference type="RuleBase" id="RU362097"/>
    </source>
</evidence>
<reference evidence="5" key="1">
    <citation type="journal article" date="2019" name="Int. J. Syst. Evol. Microbiol.">
        <title>The Global Catalogue of Microorganisms (GCM) 10K type strain sequencing project: providing services to taxonomists for standard genome sequencing and annotation.</title>
        <authorList>
            <consortium name="The Broad Institute Genomics Platform"/>
            <consortium name="The Broad Institute Genome Sequencing Center for Infectious Disease"/>
            <person name="Wu L."/>
            <person name="Ma J."/>
        </authorList>
    </citation>
    <scope>NUCLEOTIDE SEQUENCE [LARGE SCALE GENOMIC DNA]</scope>
    <source>
        <strain evidence="5">CGMCC 1.12931</strain>
    </source>
</reference>
<sequence length="470" mass="52496">MKNRLILVVLILSVLIGCKAGKNYKGAEVDVPDRFYFEEEAEVPNELTVNPMDLSKDSISDLDFFSLFQDPVLDSLIQKSIEYNQDLNIAAETVVQAQDGIIVQRSAMLPSFGVEGRATRGNFQGVQLPSTQNTFSAVAFANWEIDFWGKFRRLNEAARARLMQSEEAYRATKLSLVTSVATNYFLLLDYKKRLEISERNLALRDSVLNIIEQRFEKGIVAEIDVNQAQIKRAVAAESVPVWKRFIAQTEHRLSLLAGANPGRIVTESKLLEIDTTFTIPAGLPSDLLLRRPDVMAAEQNLIAQNAFAGSAKANLFPNISLTGLVGGVSNELSMLTDGPLAWNVGGSILGPLFNFGQLRRQLSIEESKTRQALLAYERTVLDAFRSVEDALVEISTLKEQLKARQDRLDASLKAQYLSGERYDKGATSYLEFLESQRQAFESELNYVETRQQLLNAYVNFYLALGGGWDL</sequence>
<evidence type="ECO:0000256" key="1">
    <source>
        <dbReference type="ARBA" id="ARBA00007613"/>
    </source>
</evidence>
<protein>
    <submittedName>
        <fullName evidence="4">AdeC/adeK/oprM family multidrug efflux complex outer membrane factor</fullName>
    </submittedName>
</protein>
<dbReference type="PANTHER" id="PTHR30203">
    <property type="entry name" value="OUTER MEMBRANE CATION EFFLUX PROTEIN"/>
    <property type="match status" value="1"/>
</dbReference>
<keyword evidence="2" id="KW-0812">Transmembrane</keyword>
<keyword evidence="2" id="KW-0472">Membrane</keyword>
<keyword evidence="3" id="KW-0175">Coiled coil</keyword>
<evidence type="ECO:0000313" key="4">
    <source>
        <dbReference type="EMBL" id="GGE30941.1"/>
    </source>
</evidence>
<dbReference type="Gene3D" id="1.20.1600.10">
    <property type="entry name" value="Outer membrane efflux proteins (OEP)"/>
    <property type="match status" value="1"/>
</dbReference>